<dbReference type="EMBL" id="RHJS01000002">
    <property type="protein sequence ID" value="RRK32242.1"/>
    <property type="molecule type" value="Genomic_DNA"/>
</dbReference>
<name>A0A3R8R527_9FIRM</name>
<evidence type="ECO:0000313" key="1">
    <source>
        <dbReference type="EMBL" id="RRK32242.1"/>
    </source>
</evidence>
<dbReference type="Proteomes" id="UP000274920">
    <property type="component" value="Unassembled WGS sequence"/>
</dbReference>
<dbReference type="RefSeq" id="WP_125127735.1">
    <property type="nucleotide sequence ID" value="NZ_RHJS01000002.1"/>
</dbReference>
<organism evidence="1 2">
    <name type="scientific">Schaedlerella arabinosiphila</name>
    <dbReference type="NCBI Taxonomy" id="2044587"/>
    <lineage>
        <taxon>Bacteria</taxon>
        <taxon>Bacillati</taxon>
        <taxon>Bacillota</taxon>
        <taxon>Clostridia</taxon>
        <taxon>Lachnospirales</taxon>
        <taxon>Lachnospiraceae</taxon>
        <taxon>Schaedlerella</taxon>
    </lineage>
</organism>
<comment type="caution">
    <text evidence="1">The sequence shown here is derived from an EMBL/GenBank/DDBJ whole genome shotgun (WGS) entry which is preliminary data.</text>
</comment>
<proteinExistence type="predicted"/>
<gene>
    <name evidence="1" type="ORF">EBB54_13370</name>
</gene>
<sequence length="205" mass="23642">MNEILNMQKNNLNSLYQKEVIKNQAAIEKEFQMNEIKDAYAQRREVRHEFQRAARKAQYDEITILRSGELRVDTRNSWANIPGRPVANFKFLGNFPLVSSDGDNGLTVFLLEIAGAEKNIYLNNARVGIGDYLLKKITSCGGVIFANSRNAQIELLRKIWVSVHPIHTDPVIIPTHFGWVEFGKNEFKFVKRGTRLWKEYVEMAK</sequence>
<evidence type="ECO:0000313" key="2">
    <source>
        <dbReference type="Proteomes" id="UP000274920"/>
    </source>
</evidence>
<protein>
    <submittedName>
        <fullName evidence="1">Uncharacterized protein</fullName>
    </submittedName>
</protein>
<keyword evidence="2" id="KW-1185">Reference proteome</keyword>
<reference evidence="1" key="1">
    <citation type="submission" date="2018-10" db="EMBL/GenBank/DDBJ databases">
        <title>Schaedlerella arabinophila gen. nov. sp. nov., isolated from the mouse intestinal tract and comparative analysis with the genome of the closely related altered Schaedler flora strain ASF502.</title>
        <authorList>
            <person name="Miyake S."/>
            <person name="Soh M."/>
            <person name="Seedorf H."/>
        </authorList>
    </citation>
    <scope>NUCLEOTIDE SEQUENCE [LARGE SCALE GENOMIC DNA]</scope>
    <source>
        <strain evidence="1">DSM 106076</strain>
    </source>
</reference>
<dbReference type="AlphaFoldDB" id="A0A3R8R527"/>
<accession>A0A3R8R527</accession>